<dbReference type="GO" id="GO:0051536">
    <property type="term" value="F:iron-sulfur cluster binding"/>
    <property type="evidence" value="ECO:0007669"/>
    <property type="project" value="InterPro"/>
</dbReference>
<organism evidence="3 4">
    <name type="scientific">Thermoproteota archaeon</name>
    <dbReference type="NCBI Taxonomy" id="2056631"/>
    <lineage>
        <taxon>Archaea</taxon>
        <taxon>Thermoproteota</taxon>
    </lineage>
</organism>
<dbReference type="InterPro" id="IPR023753">
    <property type="entry name" value="FAD/NAD-binding_dom"/>
</dbReference>
<feature type="domain" description="FAD/NAD(P)-binding" evidence="1">
    <location>
        <begin position="138"/>
        <end position="434"/>
    </location>
</feature>
<dbReference type="InterPro" id="IPR036188">
    <property type="entry name" value="FAD/NAD-bd_sf"/>
</dbReference>
<gene>
    <name evidence="3" type="ORF">DSO08_03805</name>
</gene>
<dbReference type="PANTHER" id="PTHR42783">
    <property type="entry name" value="GLUTAMATE SYNTHASE [NADPH] SMALL CHAIN"/>
    <property type="match status" value="1"/>
</dbReference>
<dbReference type="InterPro" id="IPR009051">
    <property type="entry name" value="Helical_ferredxn"/>
</dbReference>
<dbReference type="SUPFAM" id="SSF46548">
    <property type="entry name" value="alpha-helical ferredoxin"/>
    <property type="match status" value="1"/>
</dbReference>
<name>A0A523BCP2_9CREN</name>
<dbReference type="Pfam" id="PF14691">
    <property type="entry name" value="Fer4_20"/>
    <property type="match status" value="1"/>
</dbReference>
<dbReference type="Gene3D" id="1.10.1060.10">
    <property type="entry name" value="Alpha-helical ferredoxin"/>
    <property type="match status" value="1"/>
</dbReference>
<comment type="caution">
    <text evidence="3">The sequence shown here is derived from an EMBL/GenBank/DDBJ whole genome shotgun (WGS) entry which is preliminary data.</text>
</comment>
<evidence type="ECO:0000259" key="2">
    <source>
        <dbReference type="Pfam" id="PF14691"/>
    </source>
</evidence>
<dbReference type="GO" id="GO:0016491">
    <property type="term" value="F:oxidoreductase activity"/>
    <property type="evidence" value="ECO:0007669"/>
    <property type="project" value="InterPro"/>
</dbReference>
<accession>A0A523BCP2</accession>
<feature type="domain" description="Dihydroprymidine dehydrogenase" evidence="2">
    <location>
        <begin position="19"/>
        <end position="123"/>
    </location>
</feature>
<dbReference type="Proteomes" id="UP000315399">
    <property type="component" value="Unassembled WGS sequence"/>
</dbReference>
<evidence type="ECO:0000313" key="3">
    <source>
        <dbReference type="EMBL" id="TDA38675.1"/>
    </source>
</evidence>
<dbReference type="Gene3D" id="3.50.50.60">
    <property type="entry name" value="FAD/NAD(P)-binding domain"/>
    <property type="match status" value="2"/>
</dbReference>
<dbReference type="PANTHER" id="PTHR42783:SF3">
    <property type="entry name" value="GLUTAMATE SYNTHASE [NADPH] SMALL CHAIN-RELATED"/>
    <property type="match status" value="1"/>
</dbReference>
<sequence length="453" mass="48916">MSGRVHTKTIPPHERISGFAPYVSNLDDRLAVYEASRCLMCYDAPCISACPAGINIPEFIYRIKTGNFYGAAKVIRESNILGGECGYVCPVERLCESKCVRRNLNEEPVAISMLQRFAYEKEKLKGLVKFPKSRSKNKKVAVVGAGPAGLSAAYELARMGYSVTVFDANPRPGGLLLYGILPWKAPWSVPESEIDLIKEYGINFVTNKKITDLKPLLKEYDAVFVGVGATKSQKLGIPGEDLNGVYPAQEFLHSVAKWLMGEGKAPDLKGKRVAVIGGGDTAVDAACASVRLGAERVYIVYRRSLAEMPAVPYGRNQAREEGVEFLLLTAPVRIIGDKSVKAIECVKMELTEPDSSGRRGVRPIKGSEFRLDVDSVIVAIGQKPDEDLLKSFGVKTEKGLIVVDENFSTSVKGIFAGGDAVNGGETVVEAVAEGKKAAAAIDKFLSGGKSSKK</sequence>
<dbReference type="SUPFAM" id="SSF51971">
    <property type="entry name" value="Nucleotide-binding domain"/>
    <property type="match status" value="1"/>
</dbReference>
<evidence type="ECO:0000313" key="4">
    <source>
        <dbReference type="Proteomes" id="UP000315399"/>
    </source>
</evidence>
<proteinExistence type="predicted"/>
<dbReference type="Pfam" id="PF07992">
    <property type="entry name" value="Pyr_redox_2"/>
    <property type="match status" value="1"/>
</dbReference>
<evidence type="ECO:0000259" key="1">
    <source>
        <dbReference type="Pfam" id="PF07992"/>
    </source>
</evidence>
<dbReference type="AlphaFoldDB" id="A0A523BCP2"/>
<dbReference type="PRINTS" id="PR00469">
    <property type="entry name" value="PNDRDTASEII"/>
</dbReference>
<protein>
    <submittedName>
        <fullName evidence="3">Dihydropyrimidine dehydrogenase</fullName>
    </submittedName>
</protein>
<dbReference type="InterPro" id="IPR028261">
    <property type="entry name" value="DPD_II"/>
</dbReference>
<reference evidence="3 4" key="1">
    <citation type="journal article" date="2019" name="Nat. Microbiol.">
        <title>Expanding anaerobic alkane metabolism in the domain of Archaea.</title>
        <authorList>
            <person name="Wang Y."/>
            <person name="Wegener G."/>
            <person name="Hou J."/>
            <person name="Wang F."/>
            <person name="Xiao X."/>
        </authorList>
    </citation>
    <scope>NUCLEOTIDE SEQUENCE [LARGE SCALE GENOMIC DNA]</scope>
    <source>
        <strain evidence="3">WYZ-LMO10</strain>
    </source>
</reference>
<dbReference type="EMBL" id="QNVH01000031">
    <property type="protein sequence ID" value="TDA38675.1"/>
    <property type="molecule type" value="Genomic_DNA"/>
</dbReference>
<dbReference type="PRINTS" id="PR00368">
    <property type="entry name" value="FADPNR"/>
</dbReference>